<comment type="caution">
    <text evidence="2">The sequence shown here is derived from an EMBL/GenBank/DDBJ whole genome shotgun (WGS) entry which is preliminary data.</text>
</comment>
<sequence length="106" mass="11800">MHVSSLCRGHANLLCIVPILCISHPVGWITGEVASMLTPADKEQCQLRTSGRPVDATVTVKSSLLLRSGRARCHCSDSAAFLAPRRCRLNVHKRRWRRERAGEPSR</sequence>
<accession>A0A5C5FLE3</accession>
<dbReference type="AlphaFoldDB" id="A0A5C5FLE3"/>
<name>A0A5C5FLE3_9BASI</name>
<dbReference type="EMBL" id="SOZI01000137">
    <property type="protein sequence ID" value="TNY18460.1"/>
    <property type="molecule type" value="Genomic_DNA"/>
</dbReference>
<organism evidence="2 6">
    <name type="scientific">Rhodotorula diobovata</name>
    <dbReference type="NCBI Taxonomy" id="5288"/>
    <lineage>
        <taxon>Eukaryota</taxon>
        <taxon>Fungi</taxon>
        <taxon>Dikarya</taxon>
        <taxon>Basidiomycota</taxon>
        <taxon>Pucciniomycotina</taxon>
        <taxon>Microbotryomycetes</taxon>
        <taxon>Sporidiobolales</taxon>
        <taxon>Sporidiobolaceae</taxon>
        <taxon>Rhodotorula</taxon>
    </lineage>
</organism>
<dbReference type="EMBL" id="SOZI01000271">
    <property type="protein sequence ID" value="TNY16999.1"/>
    <property type="molecule type" value="Genomic_DNA"/>
</dbReference>
<evidence type="ECO:0000313" key="4">
    <source>
        <dbReference type="EMBL" id="TNY18460.1"/>
    </source>
</evidence>
<gene>
    <name evidence="5" type="ORF">DMC30DRAFT_397975</name>
    <name evidence="4" type="ORF">DMC30DRAFT_403052</name>
    <name evidence="2" type="ORF">DMC30DRAFT_407030</name>
    <name evidence="3" type="ORF">DMC30DRAFT_407036</name>
</gene>
<dbReference type="Proteomes" id="UP000311382">
    <property type="component" value="Unassembled WGS sequence"/>
</dbReference>
<dbReference type="EMBL" id="SOZI01000069">
    <property type="protein sequence ID" value="TNY20369.1"/>
    <property type="molecule type" value="Genomic_DNA"/>
</dbReference>
<evidence type="ECO:0008006" key="7">
    <source>
        <dbReference type="Google" id="ProtNLM"/>
    </source>
</evidence>
<protein>
    <recommendedName>
        <fullName evidence="7">Secreted protein</fullName>
    </recommendedName>
</protein>
<dbReference type="OrthoDB" id="8192570at2759"/>
<dbReference type="EMBL" id="SOZI01000271">
    <property type="protein sequence ID" value="TNY16996.1"/>
    <property type="molecule type" value="Genomic_DNA"/>
</dbReference>
<keyword evidence="6" id="KW-1185">Reference proteome</keyword>
<evidence type="ECO:0000256" key="1">
    <source>
        <dbReference type="SAM" id="SignalP"/>
    </source>
</evidence>
<keyword evidence="1" id="KW-0732">Signal</keyword>
<evidence type="ECO:0000313" key="2">
    <source>
        <dbReference type="EMBL" id="TNY16996.1"/>
    </source>
</evidence>
<proteinExistence type="predicted"/>
<feature type="signal peptide" evidence="1">
    <location>
        <begin position="1"/>
        <end position="28"/>
    </location>
</feature>
<reference evidence="2 6" key="1">
    <citation type="submission" date="2019-03" db="EMBL/GenBank/DDBJ databases">
        <title>Rhodosporidium diobovatum UCD-FST 08-225 genome sequencing, assembly, and annotation.</title>
        <authorList>
            <person name="Fakankun I.U."/>
            <person name="Fristensky B."/>
            <person name="Levin D.B."/>
        </authorList>
    </citation>
    <scope>NUCLEOTIDE SEQUENCE [LARGE SCALE GENOMIC DNA]</scope>
    <source>
        <strain evidence="2 6">UCD-FST 08-225</strain>
    </source>
</reference>
<evidence type="ECO:0000313" key="3">
    <source>
        <dbReference type="EMBL" id="TNY16999.1"/>
    </source>
</evidence>
<feature type="chain" id="PRO_5036138828" description="Secreted protein" evidence="1">
    <location>
        <begin position="29"/>
        <end position="106"/>
    </location>
</feature>
<evidence type="ECO:0000313" key="5">
    <source>
        <dbReference type="EMBL" id="TNY20369.1"/>
    </source>
</evidence>
<evidence type="ECO:0000313" key="6">
    <source>
        <dbReference type="Proteomes" id="UP000311382"/>
    </source>
</evidence>